<dbReference type="Proteomes" id="UP000541558">
    <property type="component" value="Unassembled WGS sequence"/>
</dbReference>
<sequence>MPSAFDGASDLTKIKDLTPGSFDHLQKITHFKKLSLGCDVLFNLVWAGQQPFTGLRINIKTKDGNLDVPNGKGFKATGTSAPVKIPPSNPSMRKGCKAPLGDEDWLLVRKEVPLLLRTIRNDSAVSVLEK</sequence>
<name>A0A8H5AR38_9AGAR</name>
<evidence type="ECO:0000313" key="2">
    <source>
        <dbReference type="EMBL" id="KAF5309098.1"/>
    </source>
</evidence>
<accession>A0A8H5AR38</accession>
<evidence type="ECO:0000313" key="3">
    <source>
        <dbReference type="Proteomes" id="UP000541558"/>
    </source>
</evidence>
<protein>
    <submittedName>
        <fullName evidence="2">Uncharacterized protein</fullName>
    </submittedName>
</protein>
<feature type="region of interest" description="Disordered" evidence="1">
    <location>
        <begin position="70"/>
        <end position="95"/>
    </location>
</feature>
<proteinExistence type="predicted"/>
<comment type="caution">
    <text evidence="2">The sequence shown here is derived from an EMBL/GenBank/DDBJ whole genome shotgun (WGS) entry which is preliminary data.</text>
</comment>
<gene>
    <name evidence="2" type="ORF">D9611_014785</name>
</gene>
<evidence type="ECO:0000256" key="1">
    <source>
        <dbReference type="SAM" id="MobiDB-lite"/>
    </source>
</evidence>
<keyword evidence="3" id="KW-1185">Reference proteome</keyword>
<reference evidence="2 3" key="1">
    <citation type="journal article" date="2020" name="ISME J.">
        <title>Uncovering the hidden diversity of litter-decomposition mechanisms in mushroom-forming fungi.</title>
        <authorList>
            <person name="Floudas D."/>
            <person name="Bentzer J."/>
            <person name="Ahren D."/>
            <person name="Johansson T."/>
            <person name="Persson P."/>
            <person name="Tunlid A."/>
        </authorList>
    </citation>
    <scope>NUCLEOTIDE SEQUENCE [LARGE SCALE GENOMIC DNA]</scope>
    <source>
        <strain evidence="2 3">CBS 175.51</strain>
    </source>
</reference>
<dbReference type="EMBL" id="JAACJK010000246">
    <property type="protein sequence ID" value="KAF5309098.1"/>
    <property type="molecule type" value="Genomic_DNA"/>
</dbReference>
<dbReference type="AlphaFoldDB" id="A0A8H5AR38"/>
<organism evidence="2 3">
    <name type="scientific">Ephemerocybe angulata</name>
    <dbReference type="NCBI Taxonomy" id="980116"/>
    <lineage>
        <taxon>Eukaryota</taxon>
        <taxon>Fungi</taxon>
        <taxon>Dikarya</taxon>
        <taxon>Basidiomycota</taxon>
        <taxon>Agaricomycotina</taxon>
        <taxon>Agaricomycetes</taxon>
        <taxon>Agaricomycetidae</taxon>
        <taxon>Agaricales</taxon>
        <taxon>Agaricineae</taxon>
        <taxon>Psathyrellaceae</taxon>
        <taxon>Ephemerocybe</taxon>
    </lineage>
</organism>